<dbReference type="PRINTS" id="PR01095">
    <property type="entry name" value="TASKCHANNEL"/>
</dbReference>
<feature type="region of interest" description="Disordered" evidence="13">
    <location>
        <begin position="570"/>
        <end position="599"/>
    </location>
</feature>
<evidence type="ECO:0000259" key="15">
    <source>
        <dbReference type="Pfam" id="PF07885"/>
    </source>
</evidence>
<evidence type="ECO:0000256" key="4">
    <source>
        <dbReference type="ARBA" id="ARBA00022538"/>
    </source>
</evidence>
<feature type="transmembrane region" description="Helical" evidence="14">
    <location>
        <begin position="384"/>
        <end position="403"/>
    </location>
</feature>
<reference evidence="16 17" key="1">
    <citation type="journal article" date="2017" name="Curr. Biol.">
        <title>Genome architecture and evolution of a unichromosomal asexual nematode.</title>
        <authorList>
            <person name="Fradin H."/>
            <person name="Zegar C."/>
            <person name="Gutwein M."/>
            <person name="Lucas J."/>
            <person name="Kovtun M."/>
            <person name="Corcoran D."/>
            <person name="Baugh L.R."/>
            <person name="Kiontke K."/>
            <person name="Gunsalus K."/>
            <person name="Fitch D.H."/>
            <person name="Piano F."/>
        </authorList>
    </citation>
    <scope>NUCLEOTIDE SEQUENCE [LARGE SCALE GENOMIC DNA]</scope>
    <source>
        <strain evidence="16">PF1309</strain>
    </source>
</reference>
<comment type="similarity">
    <text evidence="2 12">Belongs to the two pore domain potassium channel (TC 1.A.1.8) family.</text>
</comment>
<dbReference type="OrthoDB" id="297496at2759"/>
<comment type="subcellular location">
    <subcellularLocation>
        <location evidence="1">Membrane</location>
        <topology evidence="1">Multi-pass membrane protein</topology>
    </subcellularLocation>
</comment>
<protein>
    <recommendedName>
        <fullName evidence="15">Potassium channel domain-containing protein</fullName>
    </recommendedName>
</protein>
<keyword evidence="5 12" id="KW-0812">Transmembrane</keyword>
<dbReference type="InterPro" id="IPR003280">
    <property type="entry name" value="2pore_dom_K_chnl"/>
</dbReference>
<keyword evidence="8 14" id="KW-1133">Transmembrane helix</keyword>
<feature type="transmembrane region" description="Helical" evidence="14">
    <location>
        <begin position="410"/>
        <end position="432"/>
    </location>
</feature>
<name>A0A2A2LNP0_9BILA</name>
<organism evidence="16 17">
    <name type="scientific">Diploscapter pachys</name>
    <dbReference type="NCBI Taxonomy" id="2018661"/>
    <lineage>
        <taxon>Eukaryota</taxon>
        <taxon>Metazoa</taxon>
        <taxon>Ecdysozoa</taxon>
        <taxon>Nematoda</taxon>
        <taxon>Chromadorea</taxon>
        <taxon>Rhabditida</taxon>
        <taxon>Rhabditina</taxon>
        <taxon>Rhabditomorpha</taxon>
        <taxon>Rhabditoidea</taxon>
        <taxon>Rhabditidae</taxon>
        <taxon>Diploscapter</taxon>
    </lineage>
</organism>
<comment type="caution">
    <text evidence="16">The sequence shown here is derived from an EMBL/GenBank/DDBJ whole genome shotgun (WGS) entry which is preliminary data.</text>
</comment>
<evidence type="ECO:0000313" key="17">
    <source>
        <dbReference type="Proteomes" id="UP000218231"/>
    </source>
</evidence>
<dbReference type="AlphaFoldDB" id="A0A2A2LNP0"/>
<feature type="domain" description="Potassium channel" evidence="15">
    <location>
        <begin position="258"/>
        <end position="317"/>
    </location>
</feature>
<dbReference type="EMBL" id="LIAE01006550">
    <property type="protein sequence ID" value="PAV87778.1"/>
    <property type="molecule type" value="Genomic_DNA"/>
</dbReference>
<keyword evidence="11 12" id="KW-0407">Ion channel</keyword>
<feature type="compositionally biased region" description="Low complexity" evidence="13">
    <location>
        <begin position="579"/>
        <end position="593"/>
    </location>
</feature>
<keyword evidence="6" id="KW-0631">Potassium channel</keyword>
<dbReference type="GO" id="GO:0015271">
    <property type="term" value="F:outward rectifier potassium channel activity"/>
    <property type="evidence" value="ECO:0007669"/>
    <property type="project" value="TreeGrafter"/>
</dbReference>
<feature type="transmembrane region" description="Helical" evidence="14">
    <location>
        <begin position="262"/>
        <end position="280"/>
    </location>
</feature>
<keyword evidence="3 12" id="KW-0813">Transport</keyword>
<dbReference type="InterPro" id="IPR013099">
    <property type="entry name" value="K_chnl_dom"/>
</dbReference>
<keyword evidence="10 14" id="KW-0472">Membrane</keyword>
<evidence type="ECO:0000256" key="12">
    <source>
        <dbReference type="RuleBase" id="RU003857"/>
    </source>
</evidence>
<evidence type="ECO:0000256" key="11">
    <source>
        <dbReference type="ARBA" id="ARBA00023303"/>
    </source>
</evidence>
<evidence type="ECO:0000256" key="6">
    <source>
        <dbReference type="ARBA" id="ARBA00022826"/>
    </source>
</evidence>
<evidence type="ECO:0000313" key="16">
    <source>
        <dbReference type="EMBL" id="PAV87778.1"/>
    </source>
</evidence>
<feature type="region of interest" description="Disordered" evidence="13">
    <location>
        <begin position="16"/>
        <end position="59"/>
    </location>
</feature>
<evidence type="ECO:0000256" key="14">
    <source>
        <dbReference type="SAM" id="Phobius"/>
    </source>
</evidence>
<keyword evidence="4" id="KW-0633">Potassium transport</keyword>
<evidence type="ECO:0000256" key="10">
    <source>
        <dbReference type="ARBA" id="ARBA00023136"/>
    </source>
</evidence>
<evidence type="ECO:0000256" key="1">
    <source>
        <dbReference type="ARBA" id="ARBA00004141"/>
    </source>
</evidence>
<dbReference type="GO" id="GO:0030322">
    <property type="term" value="P:stabilization of membrane potential"/>
    <property type="evidence" value="ECO:0007669"/>
    <property type="project" value="TreeGrafter"/>
</dbReference>
<dbReference type="SUPFAM" id="SSF81324">
    <property type="entry name" value="Voltage-gated potassium channels"/>
    <property type="match status" value="2"/>
</dbReference>
<evidence type="ECO:0000256" key="2">
    <source>
        <dbReference type="ARBA" id="ARBA00006666"/>
    </source>
</evidence>
<dbReference type="GO" id="GO:0005886">
    <property type="term" value="C:plasma membrane"/>
    <property type="evidence" value="ECO:0007669"/>
    <property type="project" value="TreeGrafter"/>
</dbReference>
<feature type="domain" description="Potassium channel" evidence="15">
    <location>
        <begin position="391"/>
        <end position="464"/>
    </location>
</feature>
<sequence>MGTTGAAYYFRRMTISPYGDEPTSSSQHRNMGILERQGSGHRRRSSAATKPKLSVSSVGTQCEPPYIPFIVYRNPSRPPSYQPPSVPHSRPASGSLQRNSYSLSRNNTVRSQYLPAISENIGRVKWEEYRRPDVEEATEEEPTKPKIPITKRILKIIKILLPHVGLNILLLSYIAFGAGIFIWLEADNELQGRKAKLASVTSLYKQIINESISMSRGYNSSYVEKRIRPLLQKLSATHEYDDRFTDWNQMWTDDEKEMDTKWTFAAATLYALTVITSTGYDHVTPTTDPGRIFTVFFGLIGIPLMFITAADIGKFLSEIVIRSYAKLLEAWKNIASIVEMIRAHLFDGDVDSIDSVEMKKKHRKPKSDDDESEEDEEERLQLPIASYFALIVGYCCIGSILFNTFEKGPIWSFIHGVFFSFNTITTIGLGNIKVMNHFYLALSVFYVIIGLAVITASLDLCSSTLKRTFTKLHYFGRKIRGARRGFANMSDDIREAMRIIAALKKTRPSKERITLEDLKRFLEVQEHLLRQPYVPYNVHLMRWIEDNAPNMYTTAYMDDISTSNMNGYMGGMKPNGRTSPLSPSKLSHKLSNSDPMLFY</sequence>
<evidence type="ECO:0000256" key="8">
    <source>
        <dbReference type="ARBA" id="ARBA00022989"/>
    </source>
</evidence>
<feature type="transmembrane region" description="Helical" evidence="14">
    <location>
        <begin position="438"/>
        <end position="461"/>
    </location>
</feature>
<evidence type="ECO:0000256" key="7">
    <source>
        <dbReference type="ARBA" id="ARBA00022958"/>
    </source>
</evidence>
<gene>
    <name evidence="16" type="ORF">WR25_26946</name>
</gene>
<accession>A0A2A2LNP0</accession>
<dbReference type="Pfam" id="PF07885">
    <property type="entry name" value="Ion_trans_2"/>
    <property type="match status" value="2"/>
</dbReference>
<dbReference type="Gene3D" id="1.10.287.70">
    <property type="match status" value="1"/>
</dbReference>
<feature type="compositionally biased region" description="Polar residues" evidence="13">
    <location>
        <begin position="92"/>
        <end position="101"/>
    </location>
</feature>
<evidence type="ECO:0000256" key="13">
    <source>
        <dbReference type="SAM" id="MobiDB-lite"/>
    </source>
</evidence>
<dbReference type="GO" id="GO:0022841">
    <property type="term" value="F:potassium ion leak channel activity"/>
    <property type="evidence" value="ECO:0007669"/>
    <property type="project" value="TreeGrafter"/>
</dbReference>
<keyword evidence="9 12" id="KW-0406">Ion transport</keyword>
<feature type="transmembrane region" description="Helical" evidence="14">
    <location>
        <begin position="159"/>
        <end position="184"/>
    </location>
</feature>
<dbReference type="InterPro" id="IPR003092">
    <property type="entry name" value="2pore_dom_K_chnl_TASK"/>
</dbReference>
<proteinExistence type="inferred from homology"/>
<dbReference type="Proteomes" id="UP000218231">
    <property type="component" value="Unassembled WGS sequence"/>
</dbReference>
<feature type="region of interest" description="Disordered" evidence="13">
    <location>
        <begin position="78"/>
        <end position="101"/>
    </location>
</feature>
<keyword evidence="17" id="KW-1185">Reference proteome</keyword>
<evidence type="ECO:0000256" key="5">
    <source>
        <dbReference type="ARBA" id="ARBA00022692"/>
    </source>
</evidence>
<evidence type="ECO:0000256" key="3">
    <source>
        <dbReference type="ARBA" id="ARBA00022448"/>
    </source>
</evidence>
<feature type="transmembrane region" description="Helical" evidence="14">
    <location>
        <begin position="292"/>
        <end position="310"/>
    </location>
</feature>
<keyword evidence="7" id="KW-0630">Potassium</keyword>
<dbReference type="STRING" id="2018661.A0A2A2LNP0"/>
<dbReference type="PRINTS" id="PR01333">
    <property type="entry name" value="2POREKCHANEL"/>
</dbReference>
<dbReference type="PANTHER" id="PTHR11003:SF322">
    <property type="entry name" value="POTASSIUM CHANNEL DOMAIN-CONTAINING PROTEIN"/>
    <property type="match status" value="1"/>
</dbReference>
<dbReference type="PANTHER" id="PTHR11003">
    <property type="entry name" value="POTASSIUM CHANNEL, SUBFAMILY K"/>
    <property type="match status" value="1"/>
</dbReference>
<evidence type="ECO:0000256" key="9">
    <source>
        <dbReference type="ARBA" id="ARBA00023065"/>
    </source>
</evidence>